<keyword evidence="1" id="KW-0812">Transmembrane</keyword>
<dbReference type="Proteomes" id="UP000663823">
    <property type="component" value="Unassembled WGS sequence"/>
</dbReference>
<accession>A0A820GGB4</accession>
<proteinExistence type="predicted"/>
<gene>
    <name evidence="2" type="ORF">OTI717_LOCUS41280</name>
</gene>
<organism evidence="2 3">
    <name type="scientific">Rotaria sordida</name>
    <dbReference type="NCBI Taxonomy" id="392033"/>
    <lineage>
        <taxon>Eukaryota</taxon>
        <taxon>Metazoa</taxon>
        <taxon>Spiralia</taxon>
        <taxon>Gnathifera</taxon>
        <taxon>Rotifera</taxon>
        <taxon>Eurotatoria</taxon>
        <taxon>Bdelloidea</taxon>
        <taxon>Philodinida</taxon>
        <taxon>Philodinidae</taxon>
        <taxon>Rotaria</taxon>
    </lineage>
</organism>
<evidence type="ECO:0000256" key="1">
    <source>
        <dbReference type="SAM" id="Phobius"/>
    </source>
</evidence>
<feature type="transmembrane region" description="Helical" evidence="1">
    <location>
        <begin position="20"/>
        <end position="42"/>
    </location>
</feature>
<sequence length="98" mass="11178">MLMEFIYLCGVSEDFGANFMAYAEFFAYYGNFLLPFVCAGSMPELKSSIKKIFQCWRHQTRAVGPQTFTLTRRTIGPQTFALSHRTVGPQLRTTIHVS</sequence>
<evidence type="ECO:0000313" key="2">
    <source>
        <dbReference type="EMBL" id="CAF4276500.1"/>
    </source>
</evidence>
<name>A0A820GGB4_9BILA</name>
<dbReference type="AlphaFoldDB" id="A0A820GGB4"/>
<keyword evidence="1" id="KW-1133">Transmembrane helix</keyword>
<dbReference type="EMBL" id="CAJOAX010039566">
    <property type="protein sequence ID" value="CAF4276500.1"/>
    <property type="molecule type" value="Genomic_DNA"/>
</dbReference>
<reference evidence="2" key="1">
    <citation type="submission" date="2021-02" db="EMBL/GenBank/DDBJ databases">
        <authorList>
            <person name="Nowell W R."/>
        </authorList>
    </citation>
    <scope>NUCLEOTIDE SEQUENCE</scope>
</reference>
<keyword evidence="1" id="KW-0472">Membrane</keyword>
<protein>
    <submittedName>
        <fullName evidence="2">Uncharacterized protein</fullName>
    </submittedName>
</protein>
<comment type="caution">
    <text evidence="2">The sequence shown here is derived from an EMBL/GenBank/DDBJ whole genome shotgun (WGS) entry which is preliminary data.</text>
</comment>
<evidence type="ECO:0000313" key="3">
    <source>
        <dbReference type="Proteomes" id="UP000663823"/>
    </source>
</evidence>